<proteinExistence type="predicted"/>
<feature type="compositionally biased region" description="Low complexity" evidence="1">
    <location>
        <begin position="1"/>
        <end position="13"/>
    </location>
</feature>
<evidence type="ECO:0000313" key="3">
    <source>
        <dbReference type="Proteomes" id="UP000574390"/>
    </source>
</evidence>
<dbReference type="EMBL" id="JABANM010002678">
    <property type="protein sequence ID" value="KAF4752169.1"/>
    <property type="molecule type" value="Genomic_DNA"/>
</dbReference>
<name>A0A7J6U387_PEROL</name>
<gene>
    <name evidence="2" type="ORF">FOZ62_020999</name>
</gene>
<dbReference type="AlphaFoldDB" id="A0A7J6U387"/>
<reference evidence="2 3" key="1">
    <citation type="submission" date="2020-04" db="EMBL/GenBank/DDBJ databases">
        <title>Perkinsus olseni comparative genomics.</title>
        <authorList>
            <person name="Bogema D.R."/>
        </authorList>
    </citation>
    <scope>NUCLEOTIDE SEQUENCE [LARGE SCALE GENOMIC DNA]</scope>
    <source>
        <strain evidence="2">ATCC PRA-205</strain>
    </source>
</reference>
<evidence type="ECO:0000256" key="1">
    <source>
        <dbReference type="SAM" id="MobiDB-lite"/>
    </source>
</evidence>
<feature type="region of interest" description="Disordered" evidence="1">
    <location>
        <begin position="1"/>
        <end position="66"/>
    </location>
</feature>
<feature type="non-terminal residue" evidence="2">
    <location>
        <position position="1"/>
    </location>
</feature>
<accession>A0A7J6U387</accession>
<dbReference type="Proteomes" id="UP000574390">
    <property type="component" value="Unassembled WGS sequence"/>
</dbReference>
<comment type="caution">
    <text evidence="2">The sequence shown here is derived from an EMBL/GenBank/DDBJ whole genome shotgun (WGS) entry which is preliminary data.</text>
</comment>
<evidence type="ECO:0000313" key="2">
    <source>
        <dbReference type="EMBL" id="KAF4752169.1"/>
    </source>
</evidence>
<organism evidence="2 3">
    <name type="scientific">Perkinsus olseni</name>
    <name type="common">Perkinsus atlanticus</name>
    <dbReference type="NCBI Taxonomy" id="32597"/>
    <lineage>
        <taxon>Eukaryota</taxon>
        <taxon>Sar</taxon>
        <taxon>Alveolata</taxon>
        <taxon>Perkinsozoa</taxon>
        <taxon>Perkinsea</taxon>
        <taxon>Perkinsida</taxon>
        <taxon>Perkinsidae</taxon>
        <taxon>Perkinsus</taxon>
    </lineage>
</organism>
<sequence>SRRNGSSSSGPSDGRTRGRAFPSARRTSRPSPVGQRPTGSSEAAVATDANRIPVTPPEQAPVNRAYGAREEELQRRAEQTPGLPWRTLIDSDARVDHLMSHLSQLPGPRHYRGSDDLPTFLRNYQRLLLSAAQMV</sequence>
<protein>
    <submittedName>
        <fullName evidence="2">Uncharacterized protein</fullName>
    </submittedName>
</protein>
<feature type="non-terminal residue" evidence="2">
    <location>
        <position position="135"/>
    </location>
</feature>